<sequence length="202" mass="22625">MVKAISRNSLVQIIYLPYNHFGEPETSVQPAPQVPPAKAKDGLTGRRSLSVRSPSMNRNLAYLASKQWSPEEDEFMLRVSHELTAGSKPEDNMEADSSGSTENVKTNEPILESAQRQLIHVVIDPDFGPQPDCFIRIPASTPLYLSRAHENLRRRYATSAGRSLCQYTPWAMNALAPEPMHTRSLAFTLETDRELKAFSQVN</sequence>
<accession>A0A3S5ANX3</accession>
<dbReference type="AlphaFoldDB" id="A0A3S5ANX3"/>
<keyword evidence="3" id="KW-1185">Reference proteome</keyword>
<feature type="region of interest" description="Disordered" evidence="1">
    <location>
        <begin position="25"/>
        <end position="50"/>
    </location>
</feature>
<protein>
    <submittedName>
        <fullName evidence="2">Uncharacterized protein</fullName>
    </submittedName>
</protein>
<dbReference type="EMBL" id="CAAALY010050824">
    <property type="protein sequence ID" value="VEL21347.1"/>
    <property type="molecule type" value="Genomic_DNA"/>
</dbReference>
<comment type="caution">
    <text evidence="2">The sequence shown here is derived from an EMBL/GenBank/DDBJ whole genome shotgun (WGS) entry which is preliminary data.</text>
</comment>
<feature type="compositionally biased region" description="Polar residues" evidence="1">
    <location>
        <begin position="95"/>
        <end position="104"/>
    </location>
</feature>
<proteinExistence type="predicted"/>
<gene>
    <name evidence="2" type="ORF">PXEA_LOCUS14787</name>
</gene>
<feature type="region of interest" description="Disordered" evidence="1">
    <location>
        <begin position="83"/>
        <end position="104"/>
    </location>
</feature>
<evidence type="ECO:0000313" key="2">
    <source>
        <dbReference type="EMBL" id="VEL21347.1"/>
    </source>
</evidence>
<name>A0A3S5ANX3_9PLAT</name>
<evidence type="ECO:0000313" key="3">
    <source>
        <dbReference type="Proteomes" id="UP000784294"/>
    </source>
</evidence>
<evidence type="ECO:0000256" key="1">
    <source>
        <dbReference type="SAM" id="MobiDB-lite"/>
    </source>
</evidence>
<dbReference type="Proteomes" id="UP000784294">
    <property type="component" value="Unassembled WGS sequence"/>
</dbReference>
<reference evidence="2" key="1">
    <citation type="submission" date="2018-11" db="EMBL/GenBank/DDBJ databases">
        <authorList>
            <consortium name="Pathogen Informatics"/>
        </authorList>
    </citation>
    <scope>NUCLEOTIDE SEQUENCE</scope>
</reference>
<organism evidence="2 3">
    <name type="scientific">Protopolystoma xenopodis</name>
    <dbReference type="NCBI Taxonomy" id="117903"/>
    <lineage>
        <taxon>Eukaryota</taxon>
        <taxon>Metazoa</taxon>
        <taxon>Spiralia</taxon>
        <taxon>Lophotrochozoa</taxon>
        <taxon>Platyhelminthes</taxon>
        <taxon>Monogenea</taxon>
        <taxon>Polyopisthocotylea</taxon>
        <taxon>Polystomatidea</taxon>
        <taxon>Polystomatidae</taxon>
        <taxon>Protopolystoma</taxon>
    </lineage>
</organism>